<comment type="caution">
    <text evidence="2">The sequence shown here is derived from an EMBL/GenBank/DDBJ whole genome shotgun (WGS) entry which is preliminary data.</text>
</comment>
<dbReference type="PANTHER" id="PTHR22916:SF3">
    <property type="entry name" value="UDP-GLCNAC:BETAGAL BETA-1,3-N-ACETYLGLUCOSAMINYLTRANSFERASE-LIKE PROTEIN 1"/>
    <property type="match status" value="1"/>
</dbReference>
<dbReference type="Proteomes" id="UP000824055">
    <property type="component" value="Unassembled WGS sequence"/>
</dbReference>
<accession>A0A9D2JV06</accession>
<keyword evidence="2" id="KW-0328">Glycosyltransferase</keyword>
<feature type="domain" description="Glycosyltransferase 2-like" evidence="1">
    <location>
        <begin position="6"/>
        <end position="137"/>
    </location>
</feature>
<keyword evidence="2" id="KW-0808">Transferase</keyword>
<dbReference type="EMBL" id="DXBE01000020">
    <property type="protein sequence ID" value="HIZ68630.1"/>
    <property type="molecule type" value="Genomic_DNA"/>
</dbReference>
<evidence type="ECO:0000313" key="2">
    <source>
        <dbReference type="EMBL" id="HIZ68630.1"/>
    </source>
</evidence>
<name>A0A9D2JV06_9BACT</name>
<dbReference type="PANTHER" id="PTHR22916">
    <property type="entry name" value="GLYCOSYLTRANSFERASE"/>
    <property type="match status" value="1"/>
</dbReference>
<dbReference type="InterPro" id="IPR029044">
    <property type="entry name" value="Nucleotide-diphossugar_trans"/>
</dbReference>
<dbReference type="Pfam" id="PF00535">
    <property type="entry name" value="Glycos_transf_2"/>
    <property type="match status" value="1"/>
</dbReference>
<sequence length="335" mass="38756">MENIISVIVITYNQERTIGRALDSILNQRCHLPLEIIIGEDASIDGTRKICETYAERFPKVVKLMEKAPNKGIVDNYFDCLLTCKGKFIADCAGDDYWTDPEKLEKEVYILEREPDVTLVHTAWQYLDEQTGETLSAPPTLFPVPRTDGKKMLEAIITQVEQPVIHLCTSLYRASTILEAYGEDTRLFRDKSFQCEDLQVAFAMALHGKIAYLPDITLSYTIGDTSASNRNSPQKQFEFVLGTTRLSHYLCEKQQLRSENINRYFQRRVFALFMHAFRAHDKQLRKLAKQCEENWEVTPTLSIRLAKIITSNTLTWRVFLVIRKIFVWLKQKSSR</sequence>
<proteinExistence type="predicted"/>
<dbReference type="AlphaFoldDB" id="A0A9D2JV06"/>
<organism evidence="2 3">
    <name type="scientific">Candidatus Prevotella avicola</name>
    <dbReference type="NCBI Taxonomy" id="2838738"/>
    <lineage>
        <taxon>Bacteria</taxon>
        <taxon>Pseudomonadati</taxon>
        <taxon>Bacteroidota</taxon>
        <taxon>Bacteroidia</taxon>
        <taxon>Bacteroidales</taxon>
        <taxon>Prevotellaceae</taxon>
        <taxon>Prevotella</taxon>
    </lineage>
</organism>
<reference evidence="2" key="1">
    <citation type="journal article" date="2021" name="PeerJ">
        <title>Extensive microbial diversity within the chicken gut microbiome revealed by metagenomics and culture.</title>
        <authorList>
            <person name="Gilroy R."/>
            <person name="Ravi A."/>
            <person name="Getino M."/>
            <person name="Pursley I."/>
            <person name="Horton D.L."/>
            <person name="Alikhan N.F."/>
            <person name="Baker D."/>
            <person name="Gharbi K."/>
            <person name="Hall N."/>
            <person name="Watson M."/>
            <person name="Adriaenssens E.M."/>
            <person name="Foster-Nyarko E."/>
            <person name="Jarju S."/>
            <person name="Secka A."/>
            <person name="Antonio M."/>
            <person name="Oren A."/>
            <person name="Chaudhuri R.R."/>
            <person name="La Ragione R."/>
            <person name="Hildebrand F."/>
            <person name="Pallen M.J."/>
        </authorList>
    </citation>
    <scope>NUCLEOTIDE SEQUENCE</scope>
    <source>
        <strain evidence="2">ChiHecec3B27-8219</strain>
    </source>
</reference>
<gene>
    <name evidence="2" type="ORF">H9966_01915</name>
</gene>
<dbReference type="Gene3D" id="3.90.550.10">
    <property type="entry name" value="Spore Coat Polysaccharide Biosynthesis Protein SpsA, Chain A"/>
    <property type="match status" value="1"/>
</dbReference>
<dbReference type="GO" id="GO:0016758">
    <property type="term" value="F:hexosyltransferase activity"/>
    <property type="evidence" value="ECO:0007669"/>
    <property type="project" value="UniProtKB-ARBA"/>
</dbReference>
<protein>
    <submittedName>
        <fullName evidence="2">Glycosyltransferase</fullName>
        <ecNumber evidence="2">2.4.-.-</ecNumber>
    </submittedName>
</protein>
<evidence type="ECO:0000313" key="3">
    <source>
        <dbReference type="Proteomes" id="UP000824055"/>
    </source>
</evidence>
<dbReference type="InterPro" id="IPR001173">
    <property type="entry name" value="Glyco_trans_2-like"/>
</dbReference>
<reference evidence="2" key="2">
    <citation type="submission" date="2021-04" db="EMBL/GenBank/DDBJ databases">
        <authorList>
            <person name="Gilroy R."/>
        </authorList>
    </citation>
    <scope>NUCLEOTIDE SEQUENCE</scope>
    <source>
        <strain evidence="2">ChiHecec3B27-8219</strain>
    </source>
</reference>
<evidence type="ECO:0000259" key="1">
    <source>
        <dbReference type="Pfam" id="PF00535"/>
    </source>
</evidence>
<dbReference type="EC" id="2.4.-.-" evidence="2"/>
<dbReference type="SUPFAM" id="SSF53448">
    <property type="entry name" value="Nucleotide-diphospho-sugar transferases"/>
    <property type="match status" value="1"/>
</dbReference>